<keyword evidence="7 10" id="KW-1133">Transmembrane helix</keyword>
<evidence type="ECO:0000256" key="2">
    <source>
        <dbReference type="ARBA" id="ARBA00004382"/>
    </source>
</evidence>
<gene>
    <name evidence="11" type="ORF">QTP81_15660</name>
</gene>
<comment type="subcellular location">
    <subcellularLocation>
        <location evidence="2">Cell inner membrane</location>
        <topology evidence="2">Single-pass type II membrane protein</topology>
        <orientation evidence="2">Periplasmic side</orientation>
    </subcellularLocation>
</comment>
<keyword evidence="6" id="KW-0735">Signal-anchor</keyword>
<dbReference type="InterPro" id="IPR007533">
    <property type="entry name" value="Cyt_c_oxidase_assmbl_CtaG"/>
</dbReference>
<proteinExistence type="inferred from homology"/>
<dbReference type="SUPFAM" id="SSF110111">
    <property type="entry name" value="Ctag/Cox11"/>
    <property type="match status" value="1"/>
</dbReference>
<feature type="transmembrane region" description="Helical" evidence="10">
    <location>
        <begin position="13"/>
        <end position="35"/>
    </location>
</feature>
<dbReference type="PANTHER" id="PTHR21320:SF3">
    <property type="entry name" value="CYTOCHROME C OXIDASE ASSEMBLY PROTEIN COX11, MITOCHONDRIAL-RELATED"/>
    <property type="match status" value="1"/>
</dbReference>
<evidence type="ECO:0000256" key="7">
    <source>
        <dbReference type="ARBA" id="ARBA00022989"/>
    </source>
</evidence>
<dbReference type="EMBL" id="JAUCBP010000013">
    <property type="protein sequence ID" value="MDM7862040.1"/>
    <property type="molecule type" value="Genomic_DNA"/>
</dbReference>
<reference evidence="11 12" key="1">
    <citation type="submission" date="2023-06" db="EMBL/GenBank/DDBJ databases">
        <title>Alteromonas sp. ASW11-36 isolated from intertidal sand.</title>
        <authorList>
            <person name="Li Y."/>
        </authorList>
    </citation>
    <scope>NUCLEOTIDE SEQUENCE [LARGE SCALE GENOMIC DNA]</scope>
    <source>
        <strain evidence="11 12">ASW11-36</strain>
    </source>
</reference>
<name>A0ABT7T0T2_9ALTE</name>
<keyword evidence="5 10" id="KW-0812">Transmembrane</keyword>
<evidence type="ECO:0000256" key="1">
    <source>
        <dbReference type="ARBA" id="ARBA00004007"/>
    </source>
</evidence>
<comment type="function">
    <text evidence="1">Exerts its effect at some terminal stage of cytochrome c oxidase synthesis, probably by being involved in the insertion of the copper B into subunit I.</text>
</comment>
<comment type="similarity">
    <text evidence="3">Belongs to the COX11/CtaG family.</text>
</comment>
<evidence type="ECO:0000256" key="9">
    <source>
        <dbReference type="ARBA" id="ARBA00023136"/>
    </source>
</evidence>
<evidence type="ECO:0000256" key="4">
    <source>
        <dbReference type="ARBA" id="ARBA00015384"/>
    </source>
</evidence>
<evidence type="ECO:0000313" key="11">
    <source>
        <dbReference type="EMBL" id="MDM7862040.1"/>
    </source>
</evidence>
<keyword evidence="9 10" id="KW-0472">Membrane</keyword>
<dbReference type="Proteomes" id="UP001234343">
    <property type="component" value="Unassembled WGS sequence"/>
</dbReference>
<evidence type="ECO:0000256" key="10">
    <source>
        <dbReference type="SAM" id="Phobius"/>
    </source>
</evidence>
<dbReference type="RefSeq" id="WP_289366788.1">
    <property type="nucleotide sequence ID" value="NZ_JAUCBP010000013.1"/>
</dbReference>
<dbReference type="PIRSF" id="PIRSF005413">
    <property type="entry name" value="COX11"/>
    <property type="match status" value="1"/>
</dbReference>
<sequence>MASHDPQNANGRLVLKLIGITLGMFGFGFALVPLYEVFCDITGINGKTEDEAAVYTAVEVDTSRWVTVEFLTRTNSGMPWEFEARTKRIKVNPGELHTVEFYVRNPARRDIVAQAIPSVSPGTAALYVNKTECFCFNHQPLGAGEEALMPMQFYVDPQLPEEIEVFTLQYTLYDVTEEAKEASETAALPTLDAVAVGS</sequence>
<protein>
    <recommendedName>
        <fullName evidence="4">Cytochrome c oxidase assembly protein CtaG</fullName>
    </recommendedName>
</protein>
<evidence type="ECO:0000256" key="5">
    <source>
        <dbReference type="ARBA" id="ARBA00022692"/>
    </source>
</evidence>
<dbReference type="Pfam" id="PF04442">
    <property type="entry name" value="CtaG_Cox11"/>
    <property type="match status" value="1"/>
</dbReference>
<dbReference type="NCBIfam" id="NF003465">
    <property type="entry name" value="PRK05089.1"/>
    <property type="match status" value="1"/>
</dbReference>
<evidence type="ECO:0000256" key="6">
    <source>
        <dbReference type="ARBA" id="ARBA00022968"/>
    </source>
</evidence>
<dbReference type="PANTHER" id="PTHR21320">
    <property type="entry name" value="CYTOCHROME C OXIDASE ASSEMBLY PROTEIN COX11-RELATED"/>
    <property type="match status" value="1"/>
</dbReference>
<dbReference type="InterPro" id="IPR023471">
    <property type="entry name" value="CtaG/Cox11_dom_sf"/>
</dbReference>
<evidence type="ECO:0000256" key="8">
    <source>
        <dbReference type="ARBA" id="ARBA00023008"/>
    </source>
</evidence>
<accession>A0ABT7T0T2</accession>
<dbReference type="Gene3D" id="2.60.370.10">
    <property type="entry name" value="Ctag/Cox11"/>
    <property type="match status" value="1"/>
</dbReference>
<comment type="caution">
    <text evidence="11">The sequence shown here is derived from an EMBL/GenBank/DDBJ whole genome shotgun (WGS) entry which is preliminary data.</text>
</comment>
<evidence type="ECO:0000256" key="3">
    <source>
        <dbReference type="ARBA" id="ARBA00009620"/>
    </source>
</evidence>
<organism evidence="11 12">
    <name type="scientific">Alteromonas arenosi</name>
    <dbReference type="NCBI Taxonomy" id="3055817"/>
    <lineage>
        <taxon>Bacteria</taxon>
        <taxon>Pseudomonadati</taxon>
        <taxon>Pseudomonadota</taxon>
        <taxon>Gammaproteobacteria</taxon>
        <taxon>Alteromonadales</taxon>
        <taxon>Alteromonadaceae</taxon>
        <taxon>Alteromonas/Salinimonas group</taxon>
        <taxon>Alteromonas</taxon>
    </lineage>
</organism>
<evidence type="ECO:0000313" key="12">
    <source>
        <dbReference type="Proteomes" id="UP001234343"/>
    </source>
</evidence>
<keyword evidence="12" id="KW-1185">Reference proteome</keyword>
<keyword evidence="8" id="KW-0186">Copper</keyword>